<accession>A0A6A0GV42</accession>
<reference evidence="3" key="3">
    <citation type="submission" date="2019-06" db="EMBL/GenBank/DDBJ databases">
        <authorList>
            <person name="Poynton C."/>
            <person name="Hasenbein S."/>
            <person name="Benoit J.B."/>
            <person name="Sepulveda M.S."/>
            <person name="Poelchau M.F."/>
            <person name="Murali S.C."/>
            <person name="Chen S."/>
            <person name="Glastad K.M."/>
            <person name="Werren J.H."/>
            <person name="Vineis J.H."/>
            <person name="Bowen J.L."/>
            <person name="Friedrich M."/>
            <person name="Jones J."/>
            <person name="Robertson H.M."/>
            <person name="Feyereisen R."/>
            <person name="Mechler-Hickson A."/>
            <person name="Mathers N."/>
            <person name="Lee C.E."/>
            <person name="Colbourne J.K."/>
            <person name="Biales A."/>
            <person name="Johnston J.S."/>
            <person name="Wellborn G.A."/>
            <person name="Rosendale A.J."/>
            <person name="Cridge A.G."/>
            <person name="Munoz-Torres M.C."/>
            <person name="Bain P.A."/>
            <person name="Manny A.R."/>
            <person name="Major K.M."/>
            <person name="Lambert F.N."/>
            <person name="Vulpe C.D."/>
            <person name="Tuck P."/>
            <person name="Blalock B.J."/>
            <person name="Lin Y.-Y."/>
            <person name="Smith M.E."/>
            <person name="Ochoa-Acuna H."/>
            <person name="Chen M.-J.M."/>
            <person name="Childers C.P."/>
            <person name="Qu J."/>
            <person name="Dugan S."/>
            <person name="Lee S.L."/>
            <person name="Chao H."/>
            <person name="Dinh H."/>
            <person name="Han Y."/>
            <person name="Doddapaneni H."/>
            <person name="Worley K.C."/>
            <person name="Muzny D.M."/>
            <person name="Gibbs R.A."/>
            <person name="Richards S."/>
        </authorList>
    </citation>
    <scope>NUCLEOTIDE SEQUENCE</scope>
    <source>
        <strain evidence="3">HAZT.00-mixed</strain>
        <tissue evidence="3">Whole organism</tissue>
    </source>
</reference>
<sequence length="585" mass="66765">MEEETLVYQQDEVHTIPTSLEELSVAGRLRIIERRHSAYIEWRCSDDESNPDNDWAVVNKSAVTFTHHNSSGSVEISTPRRHVRPISVELADLGSYKLTIEGSLVLIQRDGSTHPALQFPGKDAEYFVEVLSRYVAIKRSEKDSTLFLLRDKKTARIDDQLSALGLVSHASRGSRVRKLHGSSSSDSKVCHHTTTLTTLSKFYDIVLSEDDWAEGFVSERGGDDLNPFASLSGLDNLEPGFQVVTLKGKLVERPRVERLPPLTQLEYSQHCDVDGGVRDPQLLKRRIFKGGIHPSLRSELWCYLLGYYDWSSSSAQREVRRNERLVEYQKLKLQWSTMTADQELRNSGFRERKSLIEKDVNRTDRSHPFYEGDDNPNVQLLHNILMSYVMFNFDLGYVQGMSDLLAPILYHRNFDMDQSGMKEQLLGLQHLIAVIDPEFMSYLESSESANLYFCFRWLLVRFKRELSYSDTLRLWEVLWSQEPCKNFHLLVAAAILDHERNTIMENKFEFTEILKHINDTSQRLNLEELLCSAEAIYEQLVASSDVPAAVLTLLGLPLKPSSQVTPDASPTVVVSDATVVQFSAR</sequence>
<dbReference type="Proteomes" id="UP000711488">
    <property type="component" value="Unassembled WGS sequence"/>
</dbReference>
<feature type="domain" description="Rab-GAP TBC" evidence="2">
    <location>
        <begin position="291"/>
        <end position="482"/>
    </location>
</feature>
<keyword evidence="1" id="KW-0343">GTPase activation</keyword>
<dbReference type="AlphaFoldDB" id="A0A6A0GV42"/>
<dbReference type="PANTHER" id="PTHR22957:SF645">
    <property type="entry name" value="LD27216P"/>
    <property type="match status" value="1"/>
</dbReference>
<name>A0A6A0GV42_HYAAZ</name>
<evidence type="ECO:0000259" key="2">
    <source>
        <dbReference type="PROSITE" id="PS50086"/>
    </source>
</evidence>
<dbReference type="PANTHER" id="PTHR22957">
    <property type="entry name" value="TBC1 DOMAIN FAMILY MEMBER GTPASE-ACTIVATING PROTEIN"/>
    <property type="match status" value="1"/>
</dbReference>
<dbReference type="InterPro" id="IPR035969">
    <property type="entry name" value="Rab-GAP_TBC_sf"/>
</dbReference>
<dbReference type="InterPro" id="IPR000195">
    <property type="entry name" value="Rab-GAP-TBC_dom"/>
</dbReference>
<comment type="caution">
    <text evidence="3">The sequence shown here is derived from an EMBL/GenBank/DDBJ whole genome shotgun (WGS) entry which is preliminary data.</text>
</comment>
<dbReference type="GO" id="GO:0005096">
    <property type="term" value="F:GTPase activator activity"/>
    <property type="evidence" value="ECO:0007669"/>
    <property type="project" value="UniProtKB-KW"/>
</dbReference>
<dbReference type="Pfam" id="PF00566">
    <property type="entry name" value="RabGAP-TBC"/>
    <property type="match status" value="1"/>
</dbReference>
<gene>
    <name evidence="3" type="ORF">HAZT_HAZT000263</name>
</gene>
<dbReference type="EMBL" id="JQDR03014333">
    <property type="protein sequence ID" value="KAA0188276.1"/>
    <property type="molecule type" value="Genomic_DNA"/>
</dbReference>
<reference evidence="3" key="1">
    <citation type="submission" date="2014-08" db="EMBL/GenBank/DDBJ databases">
        <authorList>
            <person name="Murali S."/>
            <person name="Richards S."/>
            <person name="Bandaranaike D."/>
            <person name="Bellair M."/>
            <person name="Blankenburg K."/>
            <person name="Chao H."/>
            <person name="Dinh H."/>
            <person name="Doddapaneni H."/>
            <person name="Dugan-Rocha S."/>
            <person name="Elkadiri S."/>
            <person name="Gnanaolivu R."/>
            <person name="Hughes D."/>
            <person name="Lee S."/>
            <person name="Li M."/>
            <person name="Ming W."/>
            <person name="Munidasa M."/>
            <person name="Muniz J."/>
            <person name="Nguyen L."/>
            <person name="Osuji N."/>
            <person name="Pu L.-L."/>
            <person name="Puazo M."/>
            <person name="Skinner E."/>
            <person name="Qu C."/>
            <person name="Quiroz J."/>
            <person name="Raj R."/>
            <person name="Weissenberger G."/>
            <person name="Xin Y."/>
            <person name="Zou X."/>
            <person name="Han Y."/>
            <person name="Worley K."/>
            <person name="Muzny D."/>
            <person name="Gibbs R."/>
        </authorList>
    </citation>
    <scope>NUCLEOTIDE SEQUENCE</scope>
    <source>
        <strain evidence="3">HAZT.00-mixed</strain>
        <tissue evidence="3">Whole organism</tissue>
    </source>
</reference>
<evidence type="ECO:0000313" key="3">
    <source>
        <dbReference type="EMBL" id="KAA0188276.1"/>
    </source>
</evidence>
<dbReference type="Gene3D" id="1.10.8.270">
    <property type="entry name" value="putative rabgap domain of human tbc1 domain family member 14 like domains"/>
    <property type="match status" value="1"/>
</dbReference>
<dbReference type="SUPFAM" id="SSF47923">
    <property type="entry name" value="Ypt/Rab-GAP domain of gyp1p"/>
    <property type="match status" value="2"/>
</dbReference>
<proteinExistence type="predicted"/>
<dbReference type="Gene3D" id="1.10.472.80">
    <property type="entry name" value="Ypt/Rab-GAP domain of gyp1p, domain 3"/>
    <property type="match status" value="1"/>
</dbReference>
<dbReference type="FunFam" id="1.10.472.80:FF:000005">
    <property type="entry name" value="TBC1 domain family member 15"/>
    <property type="match status" value="1"/>
</dbReference>
<dbReference type="PROSITE" id="PS50086">
    <property type="entry name" value="TBC_RABGAP"/>
    <property type="match status" value="1"/>
</dbReference>
<reference evidence="3" key="2">
    <citation type="journal article" date="2018" name="Environ. Sci. Technol.">
        <title>The Toxicogenome of Hyalella azteca: A Model for Sediment Ecotoxicology and Evolutionary Toxicology.</title>
        <authorList>
            <person name="Poynton H.C."/>
            <person name="Hasenbein S."/>
            <person name="Benoit J.B."/>
            <person name="Sepulveda M.S."/>
            <person name="Poelchau M.F."/>
            <person name="Hughes D.S.T."/>
            <person name="Murali S.C."/>
            <person name="Chen S."/>
            <person name="Glastad K.M."/>
            <person name="Goodisman M.A.D."/>
            <person name="Werren J.H."/>
            <person name="Vineis J.H."/>
            <person name="Bowen J.L."/>
            <person name="Friedrich M."/>
            <person name="Jones J."/>
            <person name="Robertson H.M."/>
            <person name="Feyereisen R."/>
            <person name="Mechler-Hickson A."/>
            <person name="Mathers N."/>
            <person name="Lee C.E."/>
            <person name="Colbourne J.K."/>
            <person name="Biales A."/>
            <person name="Johnston J.S."/>
            <person name="Wellborn G.A."/>
            <person name="Rosendale A.J."/>
            <person name="Cridge A.G."/>
            <person name="Munoz-Torres M.C."/>
            <person name="Bain P.A."/>
            <person name="Manny A.R."/>
            <person name="Major K.M."/>
            <person name="Lambert F.N."/>
            <person name="Vulpe C.D."/>
            <person name="Tuck P."/>
            <person name="Blalock B.J."/>
            <person name="Lin Y.Y."/>
            <person name="Smith M.E."/>
            <person name="Ochoa-Acuna H."/>
            <person name="Chen M.M."/>
            <person name="Childers C.P."/>
            <person name="Qu J."/>
            <person name="Dugan S."/>
            <person name="Lee S.L."/>
            <person name="Chao H."/>
            <person name="Dinh H."/>
            <person name="Han Y."/>
            <person name="Doddapaneni H."/>
            <person name="Worley K.C."/>
            <person name="Muzny D.M."/>
            <person name="Gibbs R.A."/>
            <person name="Richards S."/>
        </authorList>
    </citation>
    <scope>NUCLEOTIDE SEQUENCE</scope>
    <source>
        <strain evidence="3">HAZT.00-mixed</strain>
        <tissue evidence="3">Whole organism</tissue>
    </source>
</reference>
<protein>
    <recommendedName>
        <fullName evidence="2">Rab-GAP TBC domain-containing protein</fullName>
    </recommendedName>
</protein>
<evidence type="ECO:0000256" key="1">
    <source>
        <dbReference type="ARBA" id="ARBA00022468"/>
    </source>
</evidence>
<dbReference type="SMART" id="SM00164">
    <property type="entry name" value="TBC"/>
    <property type="match status" value="1"/>
</dbReference>
<dbReference type="GO" id="GO:0005737">
    <property type="term" value="C:cytoplasm"/>
    <property type="evidence" value="ECO:0007669"/>
    <property type="project" value="UniProtKB-ARBA"/>
</dbReference>
<organism evidence="3">
    <name type="scientific">Hyalella azteca</name>
    <name type="common">Amphipod</name>
    <dbReference type="NCBI Taxonomy" id="294128"/>
    <lineage>
        <taxon>Eukaryota</taxon>
        <taxon>Metazoa</taxon>
        <taxon>Ecdysozoa</taxon>
        <taxon>Arthropoda</taxon>
        <taxon>Crustacea</taxon>
        <taxon>Multicrustacea</taxon>
        <taxon>Malacostraca</taxon>
        <taxon>Eumalacostraca</taxon>
        <taxon>Peracarida</taxon>
        <taxon>Amphipoda</taxon>
        <taxon>Senticaudata</taxon>
        <taxon>Talitrida</taxon>
        <taxon>Talitroidea</taxon>
        <taxon>Hyalellidae</taxon>
        <taxon>Hyalella</taxon>
    </lineage>
</organism>
<dbReference type="OrthoDB" id="10264062at2759"/>